<evidence type="ECO:0000313" key="1">
    <source>
        <dbReference type="EMBL" id="EFF82146.1"/>
    </source>
</evidence>
<comment type="caution">
    <text evidence="1">The sequence shown here is derived from an EMBL/GenBank/DDBJ whole genome shotgun (WGS) entry which is preliminary data.</text>
</comment>
<reference evidence="2" key="1">
    <citation type="submission" date="2010-03" db="EMBL/GenBank/DDBJ databases">
        <title>Complete sequence of Mobiluncus curtisii ATCC 43063.</title>
        <authorList>
            <person name="Muzny D."/>
            <person name="Qin X."/>
            <person name="Deng J."/>
            <person name="Jiang H."/>
            <person name="Liu Y."/>
            <person name="Qu J."/>
            <person name="Song X.-Z."/>
            <person name="Zhang L."/>
            <person name="Thornton R."/>
            <person name="Coyle M."/>
            <person name="Francisco L."/>
            <person name="Jackson L."/>
            <person name="Javaid M."/>
            <person name="Korchina V."/>
            <person name="Kovar C."/>
            <person name="Mata R."/>
            <person name="Mathew T."/>
            <person name="Ngo R."/>
            <person name="Nguyen L."/>
            <person name="Nguyen N."/>
            <person name="Okwuonu G."/>
            <person name="Ongeri F."/>
            <person name="Pham C."/>
            <person name="Simmons D."/>
            <person name="Wilczek-Boney K."/>
            <person name="Hale W."/>
            <person name="Jakkamsetti A."/>
            <person name="Pham P."/>
            <person name="Ruth R."/>
            <person name="San Lucas F."/>
            <person name="Warren J."/>
            <person name="Zhang J."/>
            <person name="Zhao Z."/>
            <person name="Zhou C."/>
            <person name="Zhu D."/>
            <person name="Lee S."/>
            <person name="Bess C."/>
            <person name="Blankenburg K."/>
            <person name="Forbes L."/>
            <person name="Fu Q."/>
            <person name="Gubbala S."/>
            <person name="Hirani K."/>
            <person name="Jayaseelan J.C."/>
            <person name="Lara F."/>
            <person name="Munidasa M."/>
            <person name="Palculict T."/>
            <person name="Patil S."/>
            <person name="Pu L.-L."/>
            <person name="Saada N."/>
            <person name="Tang L."/>
            <person name="Weissenberger G."/>
            <person name="Zhu Y."/>
            <person name="Hemphill L."/>
            <person name="Shang Y."/>
            <person name="Youmans B."/>
            <person name="Ayvaz T."/>
            <person name="Ross M."/>
            <person name="Santibanez J."/>
            <person name="Aqrawi P."/>
            <person name="Gross S."/>
            <person name="Joshi V."/>
            <person name="Fowler G."/>
            <person name="Nazareth L."/>
            <person name="Reid J."/>
            <person name="Worley K."/>
            <person name="Petrosino J."/>
            <person name="Highlander S."/>
            <person name="Gibbs R."/>
            <person name="Gibbs R."/>
        </authorList>
    </citation>
    <scope>NUCLEOTIDE SEQUENCE [LARGE SCALE GENOMIC DNA]</scope>
    <source>
        <strain evidence="2">ATCC 19194</strain>
    </source>
</reference>
<gene>
    <name evidence="1" type="ORF">HMP0015_2428</name>
</gene>
<accession>D4XRT6</accession>
<dbReference type="Proteomes" id="UP000003085">
    <property type="component" value="Unassembled WGS sequence"/>
</dbReference>
<dbReference type="EMBL" id="ADMT01000188">
    <property type="protein sequence ID" value="EFF82146.1"/>
    <property type="molecule type" value="Genomic_DNA"/>
</dbReference>
<dbReference type="RefSeq" id="WP_004639754.1">
    <property type="nucleotide sequence ID" value="NZ_GG770435.1"/>
</dbReference>
<evidence type="ECO:0000313" key="2">
    <source>
        <dbReference type="Proteomes" id="UP000003085"/>
    </source>
</evidence>
<sequence length="240" mass="27292">MMNSAADYRRFTDNQALEKAIKAVTDALVKEPFGLEISQIMNNCRLSNRTTKTVLSIIKAENNDGVWSLEGQIKSKNVIETPQINKVKIMPTQTQNQPEVKATYLNRLIEVFKNHPDGITLSKALEILGGNRSRFDKELSNLRKNHFPVRLENGVYTPEATIQKIPNPAFQRDISVKHEVQDKLTEFRSMVQKRTVITEEVVLDSVQLDNVLKDVFGLDTIEWFTKDGKVQAHLTKTEVA</sequence>
<dbReference type="HOGENOM" id="CLU_948735_0_0_6"/>
<protein>
    <submittedName>
        <fullName evidence="1">Uncharacterized protein</fullName>
    </submittedName>
</protein>
<dbReference type="AlphaFoldDB" id="D4XRT6"/>
<proteinExistence type="predicted"/>
<name>D4XRT6_ACIHA</name>
<organism evidence="1 2">
    <name type="scientific">Acinetobacter haemolyticus ATCC 19194</name>
    <dbReference type="NCBI Taxonomy" id="707232"/>
    <lineage>
        <taxon>Bacteria</taxon>
        <taxon>Pseudomonadati</taxon>
        <taxon>Pseudomonadota</taxon>
        <taxon>Gammaproteobacteria</taxon>
        <taxon>Moraxellales</taxon>
        <taxon>Moraxellaceae</taxon>
        <taxon>Acinetobacter</taxon>
    </lineage>
</organism>